<dbReference type="OrthoDB" id="9798982at2"/>
<protein>
    <submittedName>
        <fullName evidence="2">Uncharacterized protein</fullName>
    </submittedName>
</protein>
<name>A0A286DH11_9GAMM</name>
<proteinExistence type="predicted"/>
<evidence type="ECO:0000256" key="1">
    <source>
        <dbReference type="SAM" id="MobiDB-lite"/>
    </source>
</evidence>
<evidence type="ECO:0000313" key="2">
    <source>
        <dbReference type="EMBL" id="SOD57843.1"/>
    </source>
</evidence>
<organism evidence="2 3">
    <name type="scientific">Pseudoxanthomonas wuyuanensis</name>
    <dbReference type="NCBI Taxonomy" id="1073196"/>
    <lineage>
        <taxon>Bacteria</taxon>
        <taxon>Pseudomonadati</taxon>
        <taxon>Pseudomonadota</taxon>
        <taxon>Gammaproteobacteria</taxon>
        <taxon>Lysobacterales</taxon>
        <taxon>Lysobacteraceae</taxon>
        <taxon>Pseudoxanthomonas</taxon>
    </lineage>
</organism>
<feature type="region of interest" description="Disordered" evidence="1">
    <location>
        <begin position="356"/>
        <end position="377"/>
    </location>
</feature>
<evidence type="ECO:0000313" key="3">
    <source>
        <dbReference type="Proteomes" id="UP000219374"/>
    </source>
</evidence>
<dbReference type="AlphaFoldDB" id="A0A286DH11"/>
<dbReference type="Gene3D" id="3.90.1720.10">
    <property type="entry name" value="endopeptidase domain like (from Nostoc punctiforme)"/>
    <property type="match status" value="1"/>
</dbReference>
<dbReference type="Proteomes" id="UP000219374">
    <property type="component" value="Unassembled WGS sequence"/>
</dbReference>
<dbReference type="EMBL" id="OCND01000018">
    <property type="protein sequence ID" value="SOD57843.1"/>
    <property type="molecule type" value="Genomic_DNA"/>
</dbReference>
<sequence>MPNRADIAWFKACFAQRINAAIAGTPFSLDFMVALACQETGEVWTVLRRDRLGEDNILALCVGDSIDGRADGGGRSAFPRNKAELMAAPDGAAMFVIARKALVDMAARVESYRGAAAKPDKFCRGFGMFQRDLQFYKKDAPYFLQQRYARFDATLDHALRELKHKQGRIGFGGREELSVLEMVAVAIAYNTGRYDPRRGLKQGYKPPNGKYYGEALFDFLRLAETVGVADAPALIDLARPGQAIVPPPSPVTATGPFMRVDTRVSTLLLRREPRKSQPRRESVVGELPDGHLVRALTGRAINGFMAVETSLAGALLRGFASMSYLKPAPGETAIEIAPPAITSGVRAARLPRKRGRLTRRADPADAHSLNEVGQPGRKGADVDALRAELGDIIAWLDVEKKSHKRYQPRAKQTFCNIYCHDYCHLAGVYLPRVWWSAPALMALGRGEDVAPLIGDTVNELRANDLFRWLRDFGHGFGWRQTGTLTKLQLAANQGAVAVIIARRKDADRSGHIVMVVPETETHMAKRDSNGEVTAPLQSQSGVTNFRYGNSQPGWWNKELFAENAFWIHA</sequence>
<dbReference type="RefSeq" id="WP_097123733.1">
    <property type="nucleotide sequence ID" value="NZ_OCND01000018.1"/>
</dbReference>
<accession>A0A286DH11</accession>
<gene>
    <name evidence="2" type="ORF">SAMN06296416_1188</name>
</gene>
<reference evidence="2 3" key="1">
    <citation type="submission" date="2017-09" db="EMBL/GenBank/DDBJ databases">
        <authorList>
            <person name="Ehlers B."/>
            <person name="Leendertz F.H."/>
        </authorList>
    </citation>
    <scope>NUCLEOTIDE SEQUENCE [LARGE SCALE GENOMIC DNA]</scope>
    <source>
        <strain evidence="2 3">CGMCC 1.10978</strain>
    </source>
</reference>
<keyword evidence="3" id="KW-1185">Reference proteome</keyword>